<dbReference type="Proteomes" id="UP000183077">
    <property type="component" value="Unassembled WGS sequence"/>
</dbReference>
<sequence length="187" mass="21977">MNKKELVKDLKPYSTLMNEEQYWAIIEASLENSKDQSGQSEYITKVLEKLTLEEIIGFSLTTSHLTNEIYSSHMWCAGYIMNSGCSDDGFMDFRDWVVSRGKEVYYKAKDNPDTLISEVNFGEGEYYSFECFESVAWDVFEKETGEEIFEYKDSLIEYNDDITFDWEEDDDESMQVICPQLYAYFEE</sequence>
<protein>
    <recommendedName>
        <fullName evidence="1">DUF4240 domain-containing protein</fullName>
    </recommendedName>
</protein>
<dbReference type="Pfam" id="PF14024">
    <property type="entry name" value="DUF4240"/>
    <property type="match status" value="1"/>
</dbReference>
<evidence type="ECO:0000313" key="4">
    <source>
        <dbReference type="Proteomes" id="UP000076630"/>
    </source>
</evidence>
<evidence type="ECO:0000313" key="3">
    <source>
        <dbReference type="EMBL" id="SEI64036.1"/>
    </source>
</evidence>
<feature type="domain" description="DUF4240" evidence="1">
    <location>
        <begin position="17"/>
        <end position="142"/>
    </location>
</feature>
<keyword evidence="4" id="KW-1185">Reference proteome</keyword>
<evidence type="ECO:0000259" key="1">
    <source>
        <dbReference type="Pfam" id="PF14024"/>
    </source>
</evidence>
<proteinExistence type="predicted"/>
<dbReference type="AlphaFoldDB" id="A0A163ZAC7"/>
<dbReference type="Proteomes" id="UP000076630">
    <property type="component" value="Unassembled WGS sequence"/>
</dbReference>
<accession>A0A163ZAC7</accession>
<gene>
    <name evidence="2" type="ORF">AV926_08785</name>
    <name evidence="3" type="ORF">SAMN04488018_102385</name>
</gene>
<dbReference type="OrthoDB" id="6200718at2"/>
<organism evidence="2 4">
    <name type="scientific">Myroides marinus</name>
    <dbReference type="NCBI Taxonomy" id="703342"/>
    <lineage>
        <taxon>Bacteria</taxon>
        <taxon>Pseudomonadati</taxon>
        <taxon>Bacteroidota</taxon>
        <taxon>Flavobacteriia</taxon>
        <taxon>Flavobacteriales</taxon>
        <taxon>Flavobacteriaceae</taxon>
        <taxon>Myroides</taxon>
    </lineage>
</organism>
<reference evidence="2 4" key="1">
    <citation type="submission" date="2016-01" db="EMBL/GenBank/DDBJ databases">
        <title>Whole genome sequencing of Myroides marinus L41.</title>
        <authorList>
            <person name="Hong K.W."/>
        </authorList>
    </citation>
    <scope>NUCLEOTIDE SEQUENCE [LARGE SCALE GENOMIC DNA]</scope>
    <source>
        <strain evidence="2 4">L41</strain>
    </source>
</reference>
<dbReference type="InterPro" id="IPR025334">
    <property type="entry name" value="DUF4240"/>
</dbReference>
<evidence type="ECO:0000313" key="2">
    <source>
        <dbReference type="EMBL" id="KZE81368.1"/>
    </source>
</evidence>
<dbReference type="RefSeq" id="WP_038985526.1">
    <property type="nucleotide sequence ID" value="NZ_FNYS01000002.1"/>
</dbReference>
<dbReference type="EMBL" id="LQNU01000053">
    <property type="protein sequence ID" value="KZE81368.1"/>
    <property type="molecule type" value="Genomic_DNA"/>
</dbReference>
<reference evidence="3 5" key="2">
    <citation type="submission" date="2016-10" db="EMBL/GenBank/DDBJ databases">
        <authorList>
            <person name="de Groot N.N."/>
        </authorList>
    </citation>
    <scope>NUCLEOTIDE SEQUENCE [LARGE SCALE GENOMIC DNA]</scope>
    <source>
        <strain evidence="3 5">DSM 23048</strain>
    </source>
</reference>
<dbReference type="GeneID" id="82256075"/>
<dbReference type="EMBL" id="FNYS01000002">
    <property type="protein sequence ID" value="SEI64036.1"/>
    <property type="molecule type" value="Genomic_DNA"/>
</dbReference>
<evidence type="ECO:0000313" key="5">
    <source>
        <dbReference type="Proteomes" id="UP000183077"/>
    </source>
</evidence>
<name>A0A163ZAC7_9FLAO</name>